<evidence type="ECO:0000313" key="2">
    <source>
        <dbReference type="Proteomes" id="UP000233551"/>
    </source>
</evidence>
<proteinExistence type="predicted"/>
<dbReference type="AlphaFoldDB" id="A0A2I0KIG5"/>
<reference evidence="1 2" key="1">
    <citation type="submission" date="2017-11" db="EMBL/GenBank/DDBJ databases">
        <title>De-novo sequencing of pomegranate (Punica granatum L.) genome.</title>
        <authorList>
            <person name="Akparov Z."/>
            <person name="Amiraslanov A."/>
            <person name="Hajiyeva S."/>
            <person name="Abbasov M."/>
            <person name="Kaur K."/>
            <person name="Hamwieh A."/>
            <person name="Solovyev V."/>
            <person name="Salamov A."/>
            <person name="Braich B."/>
            <person name="Kosarev P."/>
            <person name="Mahmoud A."/>
            <person name="Hajiyev E."/>
            <person name="Babayeva S."/>
            <person name="Izzatullayeva V."/>
            <person name="Mammadov A."/>
            <person name="Mammadov A."/>
            <person name="Sharifova S."/>
            <person name="Ojaghi J."/>
            <person name="Eynullazada K."/>
            <person name="Bayramov B."/>
            <person name="Abdulazimova A."/>
            <person name="Shahmuradov I."/>
        </authorList>
    </citation>
    <scope>NUCLEOTIDE SEQUENCE [LARGE SCALE GENOMIC DNA]</scope>
    <source>
        <strain evidence="2">cv. AG2017</strain>
        <tissue evidence="1">Leaf</tissue>
    </source>
</reference>
<comment type="caution">
    <text evidence="1">The sequence shown here is derived from an EMBL/GenBank/DDBJ whole genome shotgun (WGS) entry which is preliminary data.</text>
</comment>
<gene>
    <name evidence="1" type="ORF">CRG98_011375</name>
</gene>
<protein>
    <submittedName>
        <fullName evidence="1">Uncharacterized protein</fullName>
    </submittedName>
</protein>
<accession>A0A2I0KIG5</accession>
<dbReference type="EMBL" id="PGOL01000566">
    <property type="protein sequence ID" value="PKI68239.1"/>
    <property type="molecule type" value="Genomic_DNA"/>
</dbReference>
<sequence length="83" mass="9452">MRASRSRGLGVSIFPWGRVIDTHEKESPLPIYNRNVEGRKTHPTHKLKGTKAWDAANAPRLISFHELSPLIPSARFLKRPELL</sequence>
<dbReference type="Proteomes" id="UP000233551">
    <property type="component" value="Unassembled WGS sequence"/>
</dbReference>
<organism evidence="1 2">
    <name type="scientific">Punica granatum</name>
    <name type="common">Pomegranate</name>
    <dbReference type="NCBI Taxonomy" id="22663"/>
    <lineage>
        <taxon>Eukaryota</taxon>
        <taxon>Viridiplantae</taxon>
        <taxon>Streptophyta</taxon>
        <taxon>Embryophyta</taxon>
        <taxon>Tracheophyta</taxon>
        <taxon>Spermatophyta</taxon>
        <taxon>Magnoliopsida</taxon>
        <taxon>eudicotyledons</taxon>
        <taxon>Gunneridae</taxon>
        <taxon>Pentapetalae</taxon>
        <taxon>rosids</taxon>
        <taxon>malvids</taxon>
        <taxon>Myrtales</taxon>
        <taxon>Lythraceae</taxon>
        <taxon>Punica</taxon>
    </lineage>
</organism>
<keyword evidence="2" id="KW-1185">Reference proteome</keyword>
<name>A0A2I0KIG5_PUNGR</name>
<evidence type="ECO:0000313" key="1">
    <source>
        <dbReference type="EMBL" id="PKI68239.1"/>
    </source>
</evidence>